<evidence type="ECO:0000313" key="3">
    <source>
        <dbReference type="Proteomes" id="UP000799776"/>
    </source>
</evidence>
<dbReference type="AlphaFoldDB" id="A0A9P4M263"/>
<accession>A0A9P4M263</accession>
<evidence type="ECO:0000256" key="1">
    <source>
        <dbReference type="SAM" id="MobiDB-lite"/>
    </source>
</evidence>
<dbReference type="Proteomes" id="UP000799776">
    <property type="component" value="Unassembled WGS sequence"/>
</dbReference>
<sequence length="282" mass="31643">MFWGSTCIIAAIVAIPAFALLDKTSASLLTVMAITASQLTLGFYHSGDRNGESQPRTQSQPCAPVRRPVWLPGSLVERVQQDFEATDLSTVDDSILRLATIPGPGSLGRLHPDDIPRFVVHARAAVKETVRRSIETTFTYNSWMTYHTRNVEGADEAAREALASDDSSVILEELEQRFEVANNCRHIRRERKVRRREDENSRLNWQQIHFIAWRCLLAEPDSMAARKHKEIVEQEKCGGPRIRNDGRPIAQPKTRRCRERTAAVNTAPANTSPSNTVSTDVD</sequence>
<name>A0A9P4M263_9PEZI</name>
<keyword evidence="3" id="KW-1185">Reference proteome</keyword>
<reference evidence="2" key="1">
    <citation type="journal article" date="2020" name="Stud. Mycol.">
        <title>101 Dothideomycetes genomes: a test case for predicting lifestyles and emergence of pathogens.</title>
        <authorList>
            <person name="Haridas S."/>
            <person name="Albert R."/>
            <person name="Binder M."/>
            <person name="Bloem J."/>
            <person name="Labutti K."/>
            <person name="Salamov A."/>
            <person name="Andreopoulos B."/>
            <person name="Baker S."/>
            <person name="Barry K."/>
            <person name="Bills G."/>
            <person name="Bluhm B."/>
            <person name="Cannon C."/>
            <person name="Castanera R."/>
            <person name="Culley D."/>
            <person name="Daum C."/>
            <person name="Ezra D."/>
            <person name="Gonzalez J."/>
            <person name="Henrissat B."/>
            <person name="Kuo A."/>
            <person name="Liang C."/>
            <person name="Lipzen A."/>
            <person name="Lutzoni F."/>
            <person name="Magnuson J."/>
            <person name="Mondo S."/>
            <person name="Nolan M."/>
            <person name="Ohm R."/>
            <person name="Pangilinan J."/>
            <person name="Park H.-J."/>
            <person name="Ramirez L."/>
            <person name="Alfaro M."/>
            <person name="Sun H."/>
            <person name="Tritt A."/>
            <person name="Yoshinaga Y."/>
            <person name="Zwiers L.-H."/>
            <person name="Turgeon B."/>
            <person name="Goodwin S."/>
            <person name="Spatafora J."/>
            <person name="Crous P."/>
            <person name="Grigoriev I."/>
        </authorList>
    </citation>
    <scope>NUCLEOTIDE SEQUENCE</scope>
    <source>
        <strain evidence="2">CBS 121410</strain>
    </source>
</reference>
<feature type="compositionally biased region" description="Polar residues" evidence="1">
    <location>
        <begin position="263"/>
        <end position="282"/>
    </location>
</feature>
<feature type="region of interest" description="Disordered" evidence="1">
    <location>
        <begin position="238"/>
        <end position="282"/>
    </location>
</feature>
<gene>
    <name evidence="2" type="ORF">K490DRAFT_61899</name>
</gene>
<protein>
    <submittedName>
        <fullName evidence="2">Uncharacterized protein</fullName>
    </submittedName>
</protein>
<comment type="caution">
    <text evidence="2">The sequence shown here is derived from an EMBL/GenBank/DDBJ whole genome shotgun (WGS) entry which is preliminary data.</text>
</comment>
<proteinExistence type="predicted"/>
<organism evidence="2 3">
    <name type="scientific">Saccharata proteae CBS 121410</name>
    <dbReference type="NCBI Taxonomy" id="1314787"/>
    <lineage>
        <taxon>Eukaryota</taxon>
        <taxon>Fungi</taxon>
        <taxon>Dikarya</taxon>
        <taxon>Ascomycota</taxon>
        <taxon>Pezizomycotina</taxon>
        <taxon>Dothideomycetes</taxon>
        <taxon>Dothideomycetes incertae sedis</taxon>
        <taxon>Botryosphaeriales</taxon>
        <taxon>Saccharataceae</taxon>
        <taxon>Saccharata</taxon>
    </lineage>
</organism>
<evidence type="ECO:0000313" key="2">
    <source>
        <dbReference type="EMBL" id="KAF2090579.1"/>
    </source>
</evidence>
<dbReference type="EMBL" id="ML978712">
    <property type="protein sequence ID" value="KAF2090579.1"/>
    <property type="molecule type" value="Genomic_DNA"/>
</dbReference>